<accession>A0ABW4HVU6</accession>
<dbReference type="InterPro" id="IPR001296">
    <property type="entry name" value="Glyco_trans_1"/>
</dbReference>
<sequence length="373" mass="42035">MKKKRILFFIYQMGAGGAARTLLNILNNLDRTKFIPTLVTLNYDGNYEKDLNPDIKFIKLKTKRLRSAIFPLAKIIRQEKVDIVFSTIPNYNTIAILARLFSFTRAKNIVREAAFLGGTPSANRKLRVYGLLYTFSSKVIALSHGVKNNVVSRYKVEADKIEVIYNPVDVKQIQKSIDTGKLKQNHESIFTGEEKVIISAGRLVDDKDQQTLIKAFTKVREQIPAKLVILGEGELEAKLKTLAANLNIADDVHFLGFQENPYIYFAKSDVFVLTSKREGFGHVLAEALATKTPIVSTKAKPGATEVLNDGEFGLLCEIGNEQQLTDKILESLNWTEEERQAVVEKGLERVQSFQAETIVKQYEKVFLETLESN</sequence>
<name>A0ABW4HVU6_9BACI</name>
<dbReference type="GO" id="GO:0016757">
    <property type="term" value="F:glycosyltransferase activity"/>
    <property type="evidence" value="ECO:0007669"/>
    <property type="project" value="UniProtKB-KW"/>
</dbReference>
<dbReference type="EC" id="2.4.-.-" evidence="3"/>
<reference evidence="4" key="1">
    <citation type="journal article" date="2019" name="Int. J. Syst. Evol. Microbiol.">
        <title>The Global Catalogue of Microorganisms (GCM) 10K type strain sequencing project: providing services to taxonomists for standard genome sequencing and annotation.</title>
        <authorList>
            <consortium name="The Broad Institute Genomics Platform"/>
            <consortium name="The Broad Institute Genome Sequencing Center for Infectious Disease"/>
            <person name="Wu L."/>
            <person name="Ma J."/>
        </authorList>
    </citation>
    <scope>NUCLEOTIDE SEQUENCE [LARGE SCALE GENOMIC DNA]</scope>
    <source>
        <strain evidence="4">CGMCC 1.12376</strain>
    </source>
</reference>
<keyword evidence="3" id="KW-0808">Transferase</keyword>
<dbReference type="InterPro" id="IPR028098">
    <property type="entry name" value="Glyco_trans_4-like_N"/>
</dbReference>
<gene>
    <name evidence="3" type="ORF">ACFSBH_17245</name>
</gene>
<dbReference type="CDD" id="cd03811">
    <property type="entry name" value="GT4_GT28_WabH-like"/>
    <property type="match status" value="1"/>
</dbReference>
<keyword evidence="3" id="KW-0328">Glycosyltransferase</keyword>
<dbReference type="Pfam" id="PF13439">
    <property type="entry name" value="Glyco_transf_4"/>
    <property type="match status" value="1"/>
</dbReference>
<dbReference type="PANTHER" id="PTHR12526:SF630">
    <property type="entry name" value="GLYCOSYLTRANSFERASE"/>
    <property type="match status" value="1"/>
</dbReference>
<feature type="domain" description="Glycosyl transferase family 1" evidence="1">
    <location>
        <begin position="190"/>
        <end position="346"/>
    </location>
</feature>
<evidence type="ECO:0000313" key="3">
    <source>
        <dbReference type="EMBL" id="MFD1609366.1"/>
    </source>
</evidence>
<dbReference type="Pfam" id="PF00534">
    <property type="entry name" value="Glycos_transf_1"/>
    <property type="match status" value="1"/>
</dbReference>
<evidence type="ECO:0000313" key="4">
    <source>
        <dbReference type="Proteomes" id="UP001597221"/>
    </source>
</evidence>
<proteinExistence type="predicted"/>
<dbReference type="RefSeq" id="WP_379598803.1">
    <property type="nucleotide sequence ID" value="NZ_JBHUDE010000155.1"/>
</dbReference>
<evidence type="ECO:0000259" key="1">
    <source>
        <dbReference type="Pfam" id="PF00534"/>
    </source>
</evidence>
<organism evidence="3 4">
    <name type="scientific">Oceanobacillus luteolus</name>
    <dbReference type="NCBI Taxonomy" id="1274358"/>
    <lineage>
        <taxon>Bacteria</taxon>
        <taxon>Bacillati</taxon>
        <taxon>Bacillota</taxon>
        <taxon>Bacilli</taxon>
        <taxon>Bacillales</taxon>
        <taxon>Bacillaceae</taxon>
        <taxon>Oceanobacillus</taxon>
    </lineage>
</organism>
<keyword evidence="4" id="KW-1185">Reference proteome</keyword>
<protein>
    <submittedName>
        <fullName evidence="3">Glycosyltransferase</fullName>
        <ecNumber evidence="3">2.4.-.-</ecNumber>
    </submittedName>
</protein>
<evidence type="ECO:0000259" key="2">
    <source>
        <dbReference type="Pfam" id="PF13439"/>
    </source>
</evidence>
<feature type="domain" description="Glycosyltransferase subfamily 4-like N-terminal" evidence="2">
    <location>
        <begin position="16"/>
        <end position="171"/>
    </location>
</feature>
<dbReference type="Proteomes" id="UP001597221">
    <property type="component" value="Unassembled WGS sequence"/>
</dbReference>
<comment type="caution">
    <text evidence="3">The sequence shown here is derived from an EMBL/GenBank/DDBJ whole genome shotgun (WGS) entry which is preliminary data.</text>
</comment>
<dbReference type="PANTHER" id="PTHR12526">
    <property type="entry name" value="GLYCOSYLTRANSFERASE"/>
    <property type="match status" value="1"/>
</dbReference>
<dbReference type="SUPFAM" id="SSF53756">
    <property type="entry name" value="UDP-Glycosyltransferase/glycogen phosphorylase"/>
    <property type="match status" value="1"/>
</dbReference>
<dbReference type="EMBL" id="JBHUDE010000155">
    <property type="protein sequence ID" value="MFD1609366.1"/>
    <property type="molecule type" value="Genomic_DNA"/>
</dbReference>
<dbReference type="Gene3D" id="3.40.50.2000">
    <property type="entry name" value="Glycogen Phosphorylase B"/>
    <property type="match status" value="2"/>
</dbReference>